<feature type="region of interest" description="RNA binding; important for wobble base 34 recognition" evidence="5">
    <location>
        <begin position="269"/>
        <end position="273"/>
    </location>
</feature>
<dbReference type="EMBL" id="CP041614">
    <property type="protein sequence ID" value="QDO83583.1"/>
    <property type="molecule type" value="Genomic_DNA"/>
</dbReference>
<evidence type="ECO:0000256" key="2">
    <source>
        <dbReference type="ARBA" id="ARBA00022679"/>
    </source>
</evidence>
<keyword evidence="8" id="KW-1185">Reference proteome</keyword>
<feature type="binding site" evidence="5">
    <location>
        <position position="187"/>
    </location>
    <ligand>
        <name>substrate</name>
    </ligand>
</feature>
<dbReference type="NCBIfam" id="TIGR00449">
    <property type="entry name" value="tgt_general"/>
    <property type="match status" value="1"/>
</dbReference>
<feature type="binding site" evidence="5">
    <location>
        <position position="307"/>
    </location>
    <ligand>
        <name>Zn(2+)</name>
        <dbReference type="ChEBI" id="CHEBI:29105"/>
    </ligand>
</feature>
<keyword evidence="5" id="KW-0862">Zinc</keyword>
<keyword evidence="3 5" id="KW-0819">tRNA processing</keyword>
<evidence type="ECO:0000256" key="4">
    <source>
        <dbReference type="ARBA" id="ARBA00022785"/>
    </source>
</evidence>
<organism evidence="7 8">
    <name type="scientific">Shewanella psychropiezotolerans</name>
    <dbReference type="NCBI Taxonomy" id="2593655"/>
    <lineage>
        <taxon>Bacteria</taxon>
        <taxon>Pseudomonadati</taxon>
        <taxon>Pseudomonadota</taxon>
        <taxon>Gammaproteobacteria</taxon>
        <taxon>Alteromonadales</taxon>
        <taxon>Shewanellaceae</taxon>
        <taxon>Shewanella</taxon>
    </lineage>
</organism>
<protein>
    <recommendedName>
        <fullName evidence="5">Queuine tRNA-ribosyltransferase</fullName>
        <ecNumber evidence="5">2.4.2.29</ecNumber>
    </recommendedName>
    <alternativeName>
        <fullName evidence="5">Guanine insertion enzyme</fullName>
    </alternativeName>
    <alternativeName>
        <fullName evidence="5">tRNA-guanine transglycosylase</fullName>
    </alternativeName>
</protein>
<comment type="cofactor">
    <cofactor evidence="5">
        <name>Zn(2+)</name>
        <dbReference type="ChEBI" id="CHEBI:29105"/>
    </cofactor>
    <text evidence="5">Binds 1 zinc ion per subunit.</text>
</comment>
<sequence>MKFELDTTDGRARRGRLIFDRGTVETPAFMPVGTYGTVKGMTPEEVRETGAEILLGNTFHLWLRPGEEIMRKHGDLHDFMNWHGPILTDSGGFQVFSLGDIRKITEEGVHFRSPINGEKIFLDPEKSMQIQNSLGSDVVMIFDECTPYPATEDEARKSMQMSLRWAQRSRDEFDKLENPNSLFGIIQGGVYEDLRDESLQGLVDIGFDGYAVGGLAVGEPKEDMHRILEHVCPQIPTDKPRYLMGVGKPEDLVEGVRRGVDMFDCVMPTRNARNGHLFTSEGVIKIRNARHRDDTATLDDKCDCYTCKNYSRAYLYHLDRCNEILGARLNTIHNLRYYQRLMQGLRGAIETGTLDTFVEEFYTSQGREVPKLSD</sequence>
<dbReference type="EC" id="2.4.2.29" evidence="5"/>
<dbReference type="InterPro" id="IPR036511">
    <property type="entry name" value="TGT-like_sf"/>
</dbReference>
<dbReference type="RefSeq" id="WP_144045959.1">
    <property type="nucleotide sequence ID" value="NZ_CP041614.1"/>
</dbReference>
<dbReference type="NCBIfam" id="TIGR00430">
    <property type="entry name" value="Q_tRNA_tgt"/>
    <property type="match status" value="1"/>
</dbReference>
<feature type="active site" description="Nucleophile" evidence="5">
    <location>
        <position position="264"/>
    </location>
</feature>
<keyword evidence="1 5" id="KW-0328">Glycosyltransferase</keyword>
<evidence type="ECO:0000313" key="8">
    <source>
        <dbReference type="Proteomes" id="UP000315947"/>
    </source>
</evidence>
<evidence type="ECO:0000259" key="6">
    <source>
        <dbReference type="Pfam" id="PF01702"/>
    </source>
</evidence>
<accession>A0ABX5WXS6</accession>
<keyword evidence="5" id="KW-0479">Metal-binding</keyword>
<feature type="binding site" evidence="5">
    <location>
        <position position="304"/>
    </location>
    <ligand>
        <name>Zn(2+)</name>
        <dbReference type="ChEBI" id="CHEBI:29105"/>
    </ligand>
</feature>
<comment type="function">
    <text evidence="5">Catalyzes the base-exchange of a guanine (G) residue with the queuine precursor 7-aminomethyl-7-deazaguanine (PreQ1) at position 34 (anticodon wobble position) in tRNAs with GU(N) anticodons (tRNA-Asp, -Asn, -His and -Tyr). Catalysis occurs through a double-displacement mechanism. The nucleophile active site attacks the C1' of nucleotide 34 to detach the guanine base from the RNA, forming a covalent enzyme-RNA intermediate. The proton acceptor active site deprotonates the incoming PreQ1, allowing a nucleophilic attack on the C1' of the ribose to form the product. After dissociation, two additional enzymatic reactions on the tRNA convert PreQ1 to queuine (Q), resulting in the hypermodified nucleoside queuosine (7-(((4,5-cis-dihydroxy-2-cyclopenten-1-yl)amino)methyl)-7-deazaguanosine).</text>
</comment>
<dbReference type="InterPro" id="IPR002616">
    <property type="entry name" value="tRNA_ribo_trans-like"/>
</dbReference>
<reference evidence="7 8" key="1">
    <citation type="submission" date="2019-07" db="EMBL/GenBank/DDBJ databases">
        <title>Shewanella sp. YLB-06 whole genomic sequence.</title>
        <authorList>
            <person name="Yu L."/>
        </authorList>
    </citation>
    <scope>NUCLEOTIDE SEQUENCE [LARGE SCALE GENOMIC DNA]</scope>
    <source>
        <strain evidence="7 8">YLB-06</strain>
    </source>
</reference>
<comment type="similarity">
    <text evidence="5">Belongs to the queuine tRNA-ribosyltransferase family.</text>
</comment>
<dbReference type="InterPro" id="IPR050076">
    <property type="entry name" value="ArchSynthase1/Queuine_TRR"/>
</dbReference>
<comment type="catalytic activity">
    <reaction evidence="5">
        <text>7-aminomethyl-7-carbaguanine + guanosine(34) in tRNA = 7-aminomethyl-7-carbaguanosine(34) in tRNA + guanine</text>
        <dbReference type="Rhea" id="RHEA:24104"/>
        <dbReference type="Rhea" id="RHEA-COMP:10341"/>
        <dbReference type="Rhea" id="RHEA-COMP:10342"/>
        <dbReference type="ChEBI" id="CHEBI:16235"/>
        <dbReference type="ChEBI" id="CHEBI:58703"/>
        <dbReference type="ChEBI" id="CHEBI:74269"/>
        <dbReference type="ChEBI" id="CHEBI:82833"/>
        <dbReference type="EC" id="2.4.2.29"/>
    </reaction>
</comment>
<dbReference type="Proteomes" id="UP000315947">
    <property type="component" value="Chromosome"/>
</dbReference>
<dbReference type="PANTHER" id="PTHR46499:SF1">
    <property type="entry name" value="QUEUINE TRNA-RIBOSYLTRANSFERASE"/>
    <property type="match status" value="1"/>
</dbReference>
<dbReference type="Gene3D" id="3.20.20.105">
    <property type="entry name" value="Queuine tRNA-ribosyltransferase-like"/>
    <property type="match status" value="1"/>
</dbReference>
<feature type="binding site" evidence="5">
    <location>
        <position position="333"/>
    </location>
    <ligand>
        <name>Zn(2+)</name>
        <dbReference type="ChEBI" id="CHEBI:29105"/>
    </ligand>
</feature>
<proteinExistence type="inferred from homology"/>
<comment type="pathway">
    <text evidence="5">tRNA modification; tRNA-queuosine biosynthesis.</text>
</comment>
<gene>
    <name evidence="5 7" type="primary">tgt</name>
    <name evidence="7" type="ORF">FM037_10515</name>
</gene>
<feature type="active site" description="Proton acceptor" evidence="5">
    <location>
        <position position="89"/>
    </location>
</feature>
<dbReference type="HAMAP" id="MF_00168">
    <property type="entry name" value="Q_tRNA_Tgt"/>
    <property type="match status" value="1"/>
</dbReference>
<feature type="binding site" evidence="5">
    <location>
        <begin position="89"/>
        <end position="93"/>
    </location>
    <ligand>
        <name>substrate</name>
    </ligand>
</feature>
<evidence type="ECO:0000256" key="5">
    <source>
        <dbReference type="HAMAP-Rule" id="MF_00168"/>
    </source>
</evidence>
<evidence type="ECO:0000313" key="7">
    <source>
        <dbReference type="EMBL" id="QDO83583.1"/>
    </source>
</evidence>
<evidence type="ECO:0000256" key="3">
    <source>
        <dbReference type="ARBA" id="ARBA00022694"/>
    </source>
</evidence>
<dbReference type="PANTHER" id="PTHR46499">
    <property type="entry name" value="QUEUINE TRNA-RIBOSYLTRANSFERASE"/>
    <property type="match status" value="1"/>
</dbReference>
<dbReference type="GO" id="GO:0016757">
    <property type="term" value="F:glycosyltransferase activity"/>
    <property type="evidence" value="ECO:0007669"/>
    <property type="project" value="UniProtKB-KW"/>
</dbReference>
<dbReference type="InterPro" id="IPR004803">
    <property type="entry name" value="TGT"/>
</dbReference>
<dbReference type="SUPFAM" id="SSF51713">
    <property type="entry name" value="tRNA-guanine transglycosylase"/>
    <property type="match status" value="1"/>
</dbReference>
<keyword evidence="2 5" id="KW-0808">Transferase</keyword>
<feature type="binding site" evidence="5">
    <location>
        <position position="302"/>
    </location>
    <ligand>
        <name>Zn(2+)</name>
        <dbReference type="ChEBI" id="CHEBI:29105"/>
    </ligand>
</feature>
<feature type="domain" description="tRNA-guanine(15) transglycosylase-like" evidence="6">
    <location>
        <begin position="11"/>
        <end position="365"/>
    </location>
</feature>
<dbReference type="Pfam" id="PF01702">
    <property type="entry name" value="TGT"/>
    <property type="match status" value="1"/>
</dbReference>
<feature type="binding site" evidence="5">
    <location>
        <position position="143"/>
    </location>
    <ligand>
        <name>substrate</name>
    </ligand>
</feature>
<feature type="binding site" evidence="5">
    <location>
        <position position="214"/>
    </location>
    <ligand>
        <name>substrate</name>
    </ligand>
</feature>
<evidence type="ECO:0000256" key="1">
    <source>
        <dbReference type="ARBA" id="ARBA00022676"/>
    </source>
</evidence>
<feature type="region of interest" description="RNA binding" evidence="5">
    <location>
        <begin position="245"/>
        <end position="251"/>
    </location>
</feature>
<comment type="subunit">
    <text evidence="5">Homodimer. Within each dimer, one monomer is responsible for RNA recognition and catalysis, while the other monomer binds to the replacement base PreQ1.</text>
</comment>
<keyword evidence="4 5" id="KW-0671">Queuosine biosynthesis</keyword>
<name>A0ABX5WXS6_9GAMM</name>